<dbReference type="InterPro" id="IPR021858">
    <property type="entry name" value="Fun_TF"/>
</dbReference>
<accession>A0A8K0SX83</accession>
<dbReference type="EMBL" id="JAGPNK010000001">
    <property type="protein sequence ID" value="KAH7327785.1"/>
    <property type="molecule type" value="Genomic_DNA"/>
</dbReference>
<proteinExistence type="predicted"/>
<dbReference type="PANTHER" id="PTHR47784">
    <property type="entry name" value="STEROL UPTAKE CONTROL PROTEIN 2"/>
    <property type="match status" value="1"/>
</dbReference>
<comment type="caution">
    <text evidence="4">The sequence shown here is derived from an EMBL/GenBank/DDBJ whole genome shotgun (WGS) entry which is preliminary data.</text>
</comment>
<dbReference type="Proteomes" id="UP000813444">
    <property type="component" value="Unassembled WGS sequence"/>
</dbReference>
<dbReference type="OrthoDB" id="5295362at2759"/>
<keyword evidence="1" id="KW-0539">Nucleus</keyword>
<name>A0A8K0SX83_9HYPO</name>
<feature type="compositionally biased region" description="Low complexity" evidence="2">
    <location>
        <begin position="65"/>
        <end position="98"/>
    </location>
</feature>
<dbReference type="PROSITE" id="PS00463">
    <property type="entry name" value="ZN2_CY6_FUNGAL_1"/>
    <property type="match status" value="1"/>
</dbReference>
<protein>
    <recommendedName>
        <fullName evidence="3">Zn(2)-C6 fungal-type domain-containing protein</fullName>
    </recommendedName>
</protein>
<organism evidence="4 5">
    <name type="scientific">Stachybotrys elegans</name>
    <dbReference type="NCBI Taxonomy" id="80388"/>
    <lineage>
        <taxon>Eukaryota</taxon>
        <taxon>Fungi</taxon>
        <taxon>Dikarya</taxon>
        <taxon>Ascomycota</taxon>
        <taxon>Pezizomycotina</taxon>
        <taxon>Sordariomycetes</taxon>
        <taxon>Hypocreomycetidae</taxon>
        <taxon>Hypocreales</taxon>
        <taxon>Stachybotryaceae</taxon>
        <taxon>Stachybotrys</taxon>
    </lineage>
</organism>
<dbReference type="Pfam" id="PF00172">
    <property type="entry name" value="Zn_clus"/>
    <property type="match status" value="1"/>
</dbReference>
<evidence type="ECO:0000259" key="3">
    <source>
        <dbReference type="PROSITE" id="PS50048"/>
    </source>
</evidence>
<dbReference type="InterPro" id="IPR053157">
    <property type="entry name" value="Sterol_Uptake_Regulator"/>
</dbReference>
<dbReference type="SUPFAM" id="SSF57701">
    <property type="entry name" value="Zn2/Cys6 DNA-binding domain"/>
    <property type="match status" value="1"/>
</dbReference>
<sequence>MPPKRPHRKSRFGCDQCRKRRVKCDERMPRCTNCTQRSEDCCFSRQQGLQQQHQHHDRQRHSSVDDASSLESSSPGGTAMRLEAARRSSLSASIRMSEPPNLSEQPPSFPPASDAALMHHWCTETCKTFTVRGADLFRDYVGREALRHEFLWHAVMAITLLHLATDAQGRVAARPLVHAALEHLNQSFSGLRAALRLISPDNSDAIYACSLLIMVSGTVSPFLPFGRDDETELPAKSVLRIVDFLKGIGSVIKHSRQWIGQSPLVDAMDLLEPQLGTGEVWPQAAVLRGLLAQVVEPGSYRHVVLEKAIQGLETIYRRELCAASWVLHADGDFREELRQEEPFMLLLFLHFGVLMSGMDGMWWKRFSGTKMVEELSTELIGHSPEWDAVTNWCRQQVGLDSLLPGFPPPYGYE</sequence>
<evidence type="ECO:0000256" key="2">
    <source>
        <dbReference type="SAM" id="MobiDB-lite"/>
    </source>
</evidence>
<dbReference type="InterPro" id="IPR001138">
    <property type="entry name" value="Zn2Cys6_DnaBD"/>
</dbReference>
<dbReference type="InterPro" id="IPR036864">
    <property type="entry name" value="Zn2-C6_fun-type_DNA-bd_sf"/>
</dbReference>
<evidence type="ECO:0000313" key="5">
    <source>
        <dbReference type="Proteomes" id="UP000813444"/>
    </source>
</evidence>
<feature type="domain" description="Zn(2)-C6 fungal-type" evidence="3">
    <location>
        <begin position="13"/>
        <end position="43"/>
    </location>
</feature>
<dbReference type="GO" id="GO:0001228">
    <property type="term" value="F:DNA-binding transcription activator activity, RNA polymerase II-specific"/>
    <property type="evidence" value="ECO:0007669"/>
    <property type="project" value="TreeGrafter"/>
</dbReference>
<dbReference type="PANTHER" id="PTHR47784:SF10">
    <property type="entry name" value="TRANSCRIPTION FACTOR, PUTATIVE (AFU_ORTHOLOGUE AFUA_6G14150)-RELATED"/>
    <property type="match status" value="1"/>
</dbReference>
<dbReference type="AlphaFoldDB" id="A0A8K0SX83"/>
<dbReference type="SMART" id="SM00066">
    <property type="entry name" value="GAL4"/>
    <property type="match status" value="1"/>
</dbReference>
<dbReference type="GO" id="GO:0008270">
    <property type="term" value="F:zinc ion binding"/>
    <property type="evidence" value="ECO:0007669"/>
    <property type="project" value="InterPro"/>
</dbReference>
<feature type="region of interest" description="Disordered" evidence="2">
    <location>
        <begin position="45"/>
        <end position="111"/>
    </location>
</feature>
<dbReference type="Pfam" id="PF11951">
    <property type="entry name" value="Fungal_trans_2"/>
    <property type="match status" value="1"/>
</dbReference>
<evidence type="ECO:0000256" key="1">
    <source>
        <dbReference type="ARBA" id="ARBA00023242"/>
    </source>
</evidence>
<dbReference type="CDD" id="cd00067">
    <property type="entry name" value="GAL4"/>
    <property type="match status" value="1"/>
</dbReference>
<evidence type="ECO:0000313" key="4">
    <source>
        <dbReference type="EMBL" id="KAH7327785.1"/>
    </source>
</evidence>
<gene>
    <name evidence="4" type="ORF">B0I35DRAFT_403249</name>
</gene>
<dbReference type="Gene3D" id="4.10.240.10">
    <property type="entry name" value="Zn(2)-C6 fungal-type DNA-binding domain"/>
    <property type="match status" value="1"/>
</dbReference>
<keyword evidence="5" id="KW-1185">Reference proteome</keyword>
<reference evidence="4" key="1">
    <citation type="journal article" date="2021" name="Nat. Commun.">
        <title>Genetic determinants of endophytism in the Arabidopsis root mycobiome.</title>
        <authorList>
            <person name="Mesny F."/>
            <person name="Miyauchi S."/>
            <person name="Thiergart T."/>
            <person name="Pickel B."/>
            <person name="Atanasova L."/>
            <person name="Karlsson M."/>
            <person name="Huettel B."/>
            <person name="Barry K.W."/>
            <person name="Haridas S."/>
            <person name="Chen C."/>
            <person name="Bauer D."/>
            <person name="Andreopoulos W."/>
            <person name="Pangilinan J."/>
            <person name="LaButti K."/>
            <person name="Riley R."/>
            <person name="Lipzen A."/>
            <person name="Clum A."/>
            <person name="Drula E."/>
            <person name="Henrissat B."/>
            <person name="Kohler A."/>
            <person name="Grigoriev I.V."/>
            <person name="Martin F.M."/>
            <person name="Hacquard S."/>
        </authorList>
    </citation>
    <scope>NUCLEOTIDE SEQUENCE</scope>
    <source>
        <strain evidence="4">MPI-CAGE-CH-0235</strain>
    </source>
</reference>
<dbReference type="PROSITE" id="PS50048">
    <property type="entry name" value="ZN2_CY6_FUNGAL_2"/>
    <property type="match status" value="1"/>
</dbReference>